<name>A0ABV8S371_9BACL</name>
<dbReference type="EMBL" id="JBHSED010000002">
    <property type="protein sequence ID" value="MFC4301996.1"/>
    <property type="molecule type" value="Genomic_DNA"/>
</dbReference>
<keyword evidence="2" id="KW-1185">Reference proteome</keyword>
<evidence type="ECO:0008006" key="3">
    <source>
        <dbReference type="Google" id="ProtNLM"/>
    </source>
</evidence>
<comment type="caution">
    <text evidence="1">The sequence shown here is derived from an EMBL/GenBank/DDBJ whole genome shotgun (WGS) entry which is preliminary data.</text>
</comment>
<gene>
    <name evidence="1" type="ORF">ACFO1S_00925</name>
</gene>
<evidence type="ECO:0000313" key="1">
    <source>
        <dbReference type="EMBL" id="MFC4301996.1"/>
    </source>
</evidence>
<organism evidence="1 2">
    <name type="scientific">Cohnella boryungensis</name>
    <dbReference type="NCBI Taxonomy" id="768479"/>
    <lineage>
        <taxon>Bacteria</taxon>
        <taxon>Bacillati</taxon>
        <taxon>Bacillota</taxon>
        <taxon>Bacilli</taxon>
        <taxon>Bacillales</taxon>
        <taxon>Paenibacillaceae</taxon>
        <taxon>Cohnella</taxon>
    </lineage>
</organism>
<protein>
    <recommendedName>
        <fullName evidence="3">YozE SAM-like domain-containing protein</fullName>
    </recommendedName>
</protein>
<evidence type="ECO:0000313" key="2">
    <source>
        <dbReference type="Proteomes" id="UP001595755"/>
    </source>
</evidence>
<sequence length="42" mass="4825">MIIFKEDFDFVYNYIHASGLAPSDTDVDSALDHFIKLYERAG</sequence>
<proteinExistence type="predicted"/>
<dbReference type="RefSeq" id="WP_378126089.1">
    <property type="nucleotide sequence ID" value="NZ_JBHSED010000002.1"/>
</dbReference>
<accession>A0ABV8S371</accession>
<dbReference type="Proteomes" id="UP001595755">
    <property type="component" value="Unassembled WGS sequence"/>
</dbReference>
<reference evidence="2" key="1">
    <citation type="journal article" date="2019" name="Int. J. Syst. Evol. Microbiol.">
        <title>The Global Catalogue of Microorganisms (GCM) 10K type strain sequencing project: providing services to taxonomists for standard genome sequencing and annotation.</title>
        <authorList>
            <consortium name="The Broad Institute Genomics Platform"/>
            <consortium name="The Broad Institute Genome Sequencing Center for Infectious Disease"/>
            <person name="Wu L."/>
            <person name="Ma J."/>
        </authorList>
    </citation>
    <scope>NUCLEOTIDE SEQUENCE [LARGE SCALE GENOMIC DNA]</scope>
    <source>
        <strain evidence="2">CGMCC 4.1641</strain>
    </source>
</reference>